<comment type="caution">
    <text evidence="2">The sequence shown here is derived from an EMBL/GenBank/DDBJ whole genome shotgun (WGS) entry which is preliminary data.</text>
</comment>
<name>A0A2T7NZ86_POMCA</name>
<accession>A0A2T7NZ86</accession>
<keyword evidence="3" id="KW-1185">Reference proteome</keyword>
<evidence type="ECO:0000313" key="2">
    <source>
        <dbReference type="EMBL" id="PVD26468.1"/>
    </source>
</evidence>
<reference evidence="2 3" key="1">
    <citation type="submission" date="2018-04" db="EMBL/GenBank/DDBJ databases">
        <title>The genome of golden apple snail Pomacea canaliculata provides insight into stress tolerance and invasive adaptation.</title>
        <authorList>
            <person name="Liu C."/>
            <person name="Liu B."/>
            <person name="Ren Y."/>
            <person name="Zhang Y."/>
            <person name="Wang H."/>
            <person name="Li S."/>
            <person name="Jiang F."/>
            <person name="Yin L."/>
            <person name="Zhang G."/>
            <person name="Qian W."/>
            <person name="Fan W."/>
        </authorList>
    </citation>
    <scope>NUCLEOTIDE SEQUENCE [LARGE SCALE GENOMIC DNA]</scope>
    <source>
        <strain evidence="2">SZHN2017</strain>
        <tissue evidence="2">Muscle</tissue>
    </source>
</reference>
<feature type="compositionally biased region" description="Polar residues" evidence="1">
    <location>
        <begin position="304"/>
        <end position="317"/>
    </location>
</feature>
<dbReference type="AlphaFoldDB" id="A0A2T7NZ86"/>
<organism evidence="2 3">
    <name type="scientific">Pomacea canaliculata</name>
    <name type="common">Golden apple snail</name>
    <dbReference type="NCBI Taxonomy" id="400727"/>
    <lineage>
        <taxon>Eukaryota</taxon>
        <taxon>Metazoa</taxon>
        <taxon>Spiralia</taxon>
        <taxon>Lophotrochozoa</taxon>
        <taxon>Mollusca</taxon>
        <taxon>Gastropoda</taxon>
        <taxon>Caenogastropoda</taxon>
        <taxon>Architaenioglossa</taxon>
        <taxon>Ampullarioidea</taxon>
        <taxon>Ampullariidae</taxon>
        <taxon>Pomacea</taxon>
    </lineage>
</organism>
<gene>
    <name evidence="2" type="ORF">C0Q70_14145</name>
</gene>
<feature type="region of interest" description="Disordered" evidence="1">
    <location>
        <begin position="211"/>
        <end position="317"/>
    </location>
</feature>
<protein>
    <submittedName>
        <fullName evidence="2">Uncharacterized protein</fullName>
    </submittedName>
</protein>
<evidence type="ECO:0000313" key="3">
    <source>
        <dbReference type="Proteomes" id="UP000245119"/>
    </source>
</evidence>
<dbReference type="Proteomes" id="UP000245119">
    <property type="component" value="Linkage Group LG8"/>
</dbReference>
<proteinExistence type="predicted"/>
<sequence length="317" mass="34346">MQLTARPPLASHWLLFLSREYVIIKLQHAGDQLTRRHSEADCTSADNKLHVGRDYVCQTLTGFSGTKISFECGEGILPPSGSRHRYDQHYQYSGYDASWMDMINMSGVVDDLSPLFIDQQPSRVSVDDGVINGVAASVNNDAVSRIPKTALEISFDEDFPEHSVPAEDNVNDYVTSPEPQLHDLLPTRCVPFSYNQSSSVGVNMQRVNVSAGTSGGGSVEFNNLEVRPRGCPGVTRRTATASLPRQNPRRRPDGGRRLRGAGDGGTDPSHQGGAQVHDPEQTAGSGQAGAHGRPDPDYPEETSPGKSSGTFLTSRNL</sequence>
<dbReference type="EMBL" id="PZQS01000008">
    <property type="protein sequence ID" value="PVD26468.1"/>
    <property type="molecule type" value="Genomic_DNA"/>
</dbReference>
<evidence type="ECO:0000256" key="1">
    <source>
        <dbReference type="SAM" id="MobiDB-lite"/>
    </source>
</evidence>